<dbReference type="InterPro" id="IPR004154">
    <property type="entry name" value="Anticodon-bd"/>
</dbReference>
<dbReference type="AlphaFoldDB" id="A0A833A3T8"/>
<evidence type="ECO:0000256" key="6">
    <source>
        <dbReference type="ARBA" id="ARBA00022840"/>
    </source>
</evidence>
<dbReference type="EMBL" id="DQVM01000068">
    <property type="protein sequence ID" value="HIQ29613.1"/>
    <property type="molecule type" value="Genomic_DNA"/>
</dbReference>
<evidence type="ECO:0000259" key="10">
    <source>
        <dbReference type="PROSITE" id="PS50862"/>
    </source>
</evidence>
<sequence>MTKALLDKIVDLAVRRGIFFPTAEIYHGPAGFYDLGPLGSLMKHNIIQYWREFFILRETKINIYEIDGSIILPYTALKASGHVDKFTDPKTECRRCGRIYRADHLIEEVISISVEGKSLEEIEGVIAEHNIRCPSCGGELGEIKPHHLMFKTEIGAAGEVAFLRPETAQNIFLDFKRVYYSMRCKLPFGIAQVGRSYRNEISPRQSLFRLREFTQMEIEMFIAPEDLNTHPSFDEVRDVKIRILTREEQLKERPEVVEISAKDAVEEGVVPNQYMAYYLARETQFYMSLGIPFESIRFRHLLPEETPHYSGGNFDLEVRFSFGWKEIVGNAYRTDYDLSTHSRFSGEELAVQHNGRKVTPHVIEPSFGIERTLYALLEFSYSEDERGWPVLKLPRRVSPVKAAVLPLMRKDGLDEKAYSIYSSLRRVPNPCYVVYDDTGSIGRRYARADEIGVNLCITIDYQTLEDDTVTVRDRDTKQQIRVKASELMDIITKDTLRPVIG</sequence>
<dbReference type="Gene3D" id="3.30.930.10">
    <property type="entry name" value="Bira Bifunctional Protein, Domain 2"/>
    <property type="match status" value="1"/>
</dbReference>
<dbReference type="EC" id="6.1.1.14" evidence="2"/>
<dbReference type="FunFam" id="3.30.40.230:FF:000005">
    <property type="entry name" value="Glycine--tRNA ligase"/>
    <property type="match status" value="1"/>
</dbReference>
<keyword evidence="8" id="KW-0030">Aminoacyl-tRNA synthetase</keyword>
<comment type="similarity">
    <text evidence="1">Belongs to the class-II aminoacyl-tRNA synthetase family.</text>
</comment>
<comment type="caution">
    <text evidence="12">The sequence shown here is derived from an EMBL/GenBank/DDBJ whole genome shotgun (WGS) entry which is preliminary data.</text>
</comment>
<evidence type="ECO:0000256" key="5">
    <source>
        <dbReference type="ARBA" id="ARBA00022741"/>
    </source>
</evidence>
<evidence type="ECO:0000256" key="8">
    <source>
        <dbReference type="ARBA" id="ARBA00023146"/>
    </source>
</evidence>
<evidence type="ECO:0000259" key="11">
    <source>
        <dbReference type="PROSITE" id="PS51080"/>
    </source>
</evidence>
<evidence type="ECO:0000313" key="13">
    <source>
        <dbReference type="Proteomes" id="UP000608579"/>
    </source>
</evidence>
<dbReference type="InterPro" id="IPR027031">
    <property type="entry name" value="Gly-tRNA_synthase/POLG2"/>
</dbReference>
<evidence type="ECO:0000256" key="3">
    <source>
        <dbReference type="ARBA" id="ARBA00022490"/>
    </source>
</evidence>
<gene>
    <name evidence="12" type="primary">glyS</name>
    <name evidence="12" type="ORF">EYH45_03515</name>
</gene>
<proteinExistence type="inferred from homology"/>
<evidence type="ECO:0000256" key="7">
    <source>
        <dbReference type="ARBA" id="ARBA00022917"/>
    </source>
</evidence>
<reference evidence="12" key="1">
    <citation type="journal article" date="2020" name="ISME J.">
        <title>Gammaproteobacteria mediating utilization of methyl-, sulfur- and petroleum organic compounds in deep ocean hydrothermal plumes.</title>
        <authorList>
            <person name="Zhou Z."/>
            <person name="Liu Y."/>
            <person name="Pan J."/>
            <person name="Cron B.R."/>
            <person name="Toner B.M."/>
            <person name="Anantharaman K."/>
            <person name="Breier J.A."/>
            <person name="Dick G.J."/>
            <person name="Li M."/>
        </authorList>
    </citation>
    <scope>NUCLEOTIDE SEQUENCE</scope>
    <source>
        <strain evidence="12">SZUA-1515</strain>
    </source>
</reference>
<dbReference type="GO" id="GO:0005524">
    <property type="term" value="F:ATP binding"/>
    <property type="evidence" value="ECO:0007669"/>
    <property type="project" value="UniProtKB-KW"/>
</dbReference>
<evidence type="ECO:0000313" key="12">
    <source>
        <dbReference type="EMBL" id="HIQ29613.1"/>
    </source>
</evidence>
<organism evidence="12 13">
    <name type="scientific">Caldiarchaeum subterraneum</name>
    <dbReference type="NCBI Taxonomy" id="311458"/>
    <lineage>
        <taxon>Archaea</taxon>
        <taxon>Nitrososphaerota</taxon>
        <taxon>Candidatus Caldarchaeales</taxon>
        <taxon>Candidatus Caldarchaeaceae</taxon>
        <taxon>Candidatus Caldarchaeum</taxon>
    </lineage>
</organism>
<feature type="domain" description="CTF/NF-I" evidence="11">
    <location>
        <begin position="1"/>
        <end position="174"/>
    </location>
</feature>
<dbReference type="GO" id="GO:0005737">
    <property type="term" value="C:cytoplasm"/>
    <property type="evidence" value="ECO:0007669"/>
    <property type="project" value="InterPro"/>
</dbReference>
<keyword evidence="3" id="KW-0963">Cytoplasm</keyword>
<dbReference type="GO" id="GO:0006426">
    <property type="term" value="P:glycyl-tRNA aminoacylation"/>
    <property type="evidence" value="ECO:0007669"/>
    <property type="project" value="InterPro"/>
</dbReference>
<dbReference type="FunFam" id="3.40.50.800:FF:000002">
    <property type="entry name" value="Glycine--tRNA ligase"/>
    <property type="match status" value="1"/>
</dbReference>
<dbReference type="NCBIfam" id="TIGR00389">
    <property type="entry name" value="glyS_dimeric"/>
    <property type="match status" value="1"/>
</dbReference>
<dbReference type="Gene3D" id="3.40.50.800">
    <property type="entry name" value="Anticodon-binding domain"/>
    <property type="match status" value="1"/>
</dbReference>
<evidence type="ECO:0000256" key="4">
    <source>
        <dbReference type="ARBA" id="ARBA00022598"/>
    </source>
</evidence>
<dbReference type="InterPro" id="IPR036621">
    <property type="entry name" value="Anticodon-bd_dom_sf"/>
</dbReference>
<dbReference type="SUPFAM" id="SSF52954">
    <property type="entry name" value="Class II aaRS ABD-related"/>
    <property type="match status" value="1"/>
</dbReference>
<evidence type="ECO:0000256" key="2">
    <source>
        <dbReference type="ARBA" id="ARBA00012829"/>
    </source>
</evidence>
<feature type="domain" description="Aminoacyl-transfer RNA synthetases class-II family profile" evidence="10">
    <location>
        <begin position="7"/>
        <end position="406"/>
    </location>
</feature>
<dbReference type="PRINTS" id="PR01043">
    <property type="entry name" value="TRNASYNTHGLY"/>
</dbReference>
<evidence type="ECO:0000256" key="9">
    <source>
        <dbReference type="ARBA" id="ARBA00030057"/>
    </source>
</evidence>
<dbReference type="CDD" id="cd00774">
    <property type="entry name" value="GlyRS-like_core"/>
    <property type="match status" value="1"/>
</dbReference>
<dbReference type="Proteomes" id="UP000608579">
    <property type="component" value="Unassembled WGS sequence"/>
</dbReference>
<dbReference type="PANTHER" id="PTHR10745:SF0">
    <property type="entry name" value="GLYCINE--TRNA LIGASE"/>
    <property type="match status" value="1"/>
</dbReference>
<keyword evidence="6" id="KW-0067">ATP-binding</keyword>
<dbReference type="GO" id="GO:0044281">
    <property type="term" value="P:small molecule metabolic process"/>
    <property type="evidence" value="ECO:0007669"/>
    <property type="project" value="UniProtKB-ARBA"/>
</dbReference>
<dbReference type="SUPFAM" id="SSF55681">
    <property type="entry name" value="Class II aaRS and biotin synthetases"/>
    <property type="match status" value="1"/>
</dbReference>
<dbReference type="PROSITE" id="PS50862">
    <property type="entry name" value="AA_TRNA_LIGASE_II"/>
    <property type="match status" value="1"/>
</dbReference>
<name>A0A833A3T8_CALS0</name>
<keyword evidence="4 12" id="KW-0436">Ligase</keyword>
<dbReference type="PROSITE" id="PS51080">
    <property type="entry name" value="CTF_NFI_2"/>
    <property type="match status" value="1"/>
</dbReference>
<dbReference type="InterPro" id="IPR006195">
    <property type="entry name" value="aa-tRNA-synth_II"/>
</dbReference>
<dbReference type="Pfam" id="PF00587">
    <property type="entry name" value="tRNA-synt_2b"/>
    <property type="match status" value="1"/>
</dbReference>
<evidence type="ECO:0000256" key="1">
    <source>
        <dbReference type="ARBA" id="ARBA00008226"/>
    </source>
</evidence>
<dbReference type="GO" id="GO:0004820">
    <property type="term" value="F:glycine-tRNA ligase activity"/>
    <property type="evidence" value="ECO:0007669"/>
    <property type="project" value="UniProtKB-EC"/>
</dbReference>
<dbReference type="PANTHER" id="PTHR10745">
    <property type="entry name" value="GLYCYL-TRNA SYNTHETASE/DNA POLYMERASE SUBUNIT GAMMA-2"/>
    <property type="match status" value="1"/>
</dbReference>
<protein>
    <recommendedName>
        <fullName evidence="2">glycine--tRNA ligase</fullName>
        <ecNumber evidence="2">6.1.1.14</ecNumber>
    </recommendedName>
    <alternativeName>
        <fullName evidence="9">Diadenosine tetraphosphate synthetase</fullName>
    </alternativeName>
</protein>
<dbReference type="InterPro" id="IPR045864">
    <property type="entry name" value="aa-tRNA-synth_II/BPL/LPL"/>
</dbReference>
<dbReference type="InterPro" id="IPR002314">
    <property type="entry name" value="aa-tRNA-synt_IIb"/>
</dbReference>
<dbReference type="Pfam" id="PF03129">
    <property type="entry name" value="HGTP_anticodon"/>
    <property type="match status" value="1"/>
</dbReference>
<accession>A0A833A3T8</accession>
<dbReference type="NCBIfam" id="NF003211">
    <property type="entry name" value="PRK04173.1"/>
    <property type="match status" value="1"/>
</dbReference>
<dbReference type="Gene3D" id="3.30.40.230">
    <property type="match status" value="1"/>
</dbReference>
<keyword evidence="5" id="KW-0547">Nucleotide-binding</keyword>
<dbReference type="InterPro" id="IPR002315">
    <property type="entry name" value="tRNA-synt_gly"/>
</dbReference>
<dbReference type="GO" id="GO:0003700">
    <property type="term" value="F:DNA-binding transcription factor activity"/>
    <property type="evidence" value="ECO:0007669"/>
    <property type="project" value="InterPro"/>
</dbReference>
<dbReference type="InterPro" id="IPR033731">
    <property type="entry name" value="GlyRS-like_core"/>
</dbReference>
<keyword evidence="7" id="KW-0648">Protein biosynthesis</keyword>
<dbReference type="InterPro" id="IPR020604">
    <property type="entry name" value="CTF/NFI_DNA-bd-dom"/>
</dbReference>